<keyword evidence="2" id="KW-0547">Nucleotide-binding</keyword>
<evidence type="ECO:0000313" key="2">
    <source>
        <dbReference type="EMBL" id="UUX34472.1"/>
    </source>
</evidence>
<name>A0ABY5P6V5_9LACT</name>
<reference evidence="2 3" key="1">
    <citation type="submission" date="2022-08" db="EMBL/GenBank/DDBJ databases">
        <title>Aerococcaceae sp. nov isolated from spoiled eye mask.</title>
        <authorList>
            <person name="Zhou G."/>
            <person name="Xie X.-B."/>
            <person name="Shi Q.-S."/>
            <person name="Wang Y.-S."/>
            <person name="Wen X."/>
            <person name="Peng H."/>
            <person name="Yang X.-J."/>
            <person name="Tao H.-B."/>
            <person name="Huang X.-M."/>
        </authorList>
    </citation>
    <scope>NUCLEOTIDE SEQUENCE [LARGE SCALE GENOMIC DNA]</scope>
    <source>
        <strain evidence="3">DM20194951</strain>
    </source>
</reference>
<evidence type="ECO:0000313" key="3">
    <source>
        <dbReference type="Proteomes" id="UP001315967"/>
    </source>
</evidence>
<dbReference type="InterPro" id="IPR028350">
    <property type="entry name" value="DNAC/IstB-like"/>
</dbReference>
<dbReference type="RefSeq" id="WP_313793974.1">
    <property type="nucleotide sequence ID" value="NZ_CP102453.1"/>
</dbReference>
<sequence length="255" mass="29935">MEGTKMINAETIRKLRQLDLDGFVDALEMQEMNISALQLTFDERIQLATDSLYQEKYNHRVQGLINRAKLRFSDADLATIYYEKRDINREILQELGRCNFIHQQLDVIMQGFTGSGKTFLGCALGKEACKKEIRTRYIRLPDLLIERDEATLKDKGITNLLRKYSNYGLLILDEWLLDDLVEDDLKFIFELVERRHDTHSTIYCTQFRRGDWHQRLGGSVHADAIMDRIVHRAIWFETGTMNMREKLGQNKEVEK</sequence>
<feature type="domain" description="IstB-like ATP-binding" evidence="1">
    <location>
        <begin position="14"/>
        <end position="246"/>
    </location>
</feature>
<evidence type="ECO:0000259" key="1">
    <source>
        <dbReference type="Pfam" id="PF01695"/>
    </source>
</evidence>
<dbReference type="InterPro" id="IPR002611">
    <property type="entry name" value="IstB_ATP-bd"/>
</dbReference>
<protein>
    <submittedName>
        <fullName evidence="2">ATP-binding protein</fullName>
    </submittedName>
</protein>
<dbReference type="PANTHER" id="PTHR30050">
    <property type="entry name" value="CHROMOSOMAL REPLICATION INITIATOR PROTEIN DNAA"/>
    <property type="match status" value="1"/>
</dbReference>
<dbReference type="EMBL" id="CP102453">
    <property type="protein sequence ID" value="UUX34472.1"/>
    <property type="molecule type" value="Genomic_DNA"/>
</dbReference>
<dbReference type="GO" id="GO:0005524">
    <property type="term" value="F:ATP binding"/>
    <property type="evidence" value="ECO:0007669"/>
    <property type="project" value="UniProtKB-KW"/>
</dbReference>
<dbReference type="Pfam" id="PF01695">
    <property type="entry name" value="IstB_IS21"/>
    <property type="match status" value="1"/>
</dbReference>
<dbReference type="Gene3D" id="3.40.50.300">
    <property type="entry name" value="P-loop containing nucleotide triphosphate hydrolases"/>
    <property type="match status" value="1"/>
</dbReference>
<dbReference type="PIRSF" id="PIRSF003073">
    <property type="entry name" value="DNAC_TnpB_IstB"/>
    <property type="match status" value="1"/>
</dbReference>
<accession>A0ABY5P6V5</accession>
<keyword evidence="2" id="KW-0067">ATP-binding</keyword>
<dbReference type="PANTHER" id="PTHR30050:SF4">
    <property type="entry name" value="ATP-BINDING PROTEIN RV3427C IN INSERTION SEQUENCE-RELATED"/>
    <property type="match status" value="1"/>
</dbReference>
<organism evidence="2 3">
    <name type="scientific">Fundicoccus culcitae</name>
    <dbReference type="NCBI Taxonomy" id="2969821"/>
    <lineage>
        <taxon>Bacteria</taxon>
        <taxon>Bacillati</taxon>
        <taxon>Bacillota</taxon>
        <taxon>Bacilli</taxon>
        <taxon>Lactobacillales</taxon>
        <taxon>Aerococcaceae</taxon>
        <taxon>Fundicoccus</taxon>
    </lineage>
</organism>
<keyword evidence="3" id="KW-1185">Reference proteome</keyword>
<dbReference type="SUPFAM" id="SSF52540">
    <property type="entry name" value="P-loop containing nucleoside triphosphate hydrolases"/>
    <property type="match status" value="1"/>
</dbReference>
<gene>
    <name evidence="2" type="ORF">NRE15_02140</name>
</gene>
<proteinExistence type="predicted"/>
<dbReference type="Proteomes" id="UP001315967">
    <property type="component" value="Chromosome"/>
</dbReference>
<dbReference type="InterPro" id="IPR027417">
    <property type="entry name" value="P-loop_NTPase"/>
</dbReference>